<feature type="compositionally biased region" description="Basic residues" evidence="1">
    <location>
        <begin position="58"/>
        <end position="70"/>
    </location>
</feature>
<feature type="region of interest" description="Disordered" evidence="1">
    <location>
        <begin position="53"/>
        <end position="83"/>
    </location>
</feature>
<keyword evidence="3" id="KW-1185">Reference proteome</keyword>
<dbReference type="AlphaFoldDB" id="A0A4Z2FYI6"/>
<proteinExistence type="predicted"/>
<evidence type="ECO:0000313" key="3">
    <source>
        <dbReference type="Proteomes" id="UP000314294"/>
    </source>
</evidence>
<dbReference type="EMBL" id="SRLO01000834">
    <property type="protein sequence ID" value="TNN45624.1"/>
    <property type="molecule type" value="Genomic_DNA"/>
</dbReference>
<evidence type="ECO:0000256" key="1">
    <source>
        <dbReference type="SAM" id="MobiDB-lite"/>
    </source>
</evidence>
<name>A0A4Z2FYI6_9TELE</name>
<organism evidence="2 3">
    <name type="scientific">Liparis tanakae</name>
    <name type="common">Tanaka's snailfish</name>
    <dbReference type="NCBI Taxonomy" id="230148"/>
    <lineage>
        <taxon>Eukaryota</taxon>
        <taxon>Metazoa</taxon>
        <taxon>Chordata</taxon>
        <taxon>Craniata</taxon>
        <taxon>Vertebrata</taxon>
        <taxon>Euteleostomi</taxon>
        <taxon>Actinopterygii</taxon>
        <taxon>Neopterygii</taxon>
        <taxon>Teleostei</taxon>
        <taxon>Neoteleostei</taxon>
        <taxon>Acanthomorphata</taxon>
        <taxon>Eupercaria</taxon>
        <taxon>Perciformes</taxon>
        <taxon>Cottioidei</taxon>
        <taxon>Cottales</taxon>
        <taxon>Liparidae</taxon>
        <taxon>Liparis</taxon>
    </lineage>
</organism>
<reference evidence="2 3" key="1">
    <citation type="submission" date="2019-03" db="EMBL/GenBank/DDBJ databases">
        <title>First draft genome of Liparis tanakae, snailfish: a comprehensive survey of snailfish specific genes.</title>
        <authorList>
            <person name="Kim W."/>
            <person name="Song I."/>
            <person name="Jeong J.-H."/>
            <person name="Kim D."/>
            <person name="Kim S."/>
            <person name="Ryu S."/>
            <person name="Song J.Y."/>
            <person name="Lee S.K."/>
        </authorList>
    </citation>
    <scope>NUCLEOTIDE SEQUENCE [LARGE SCALE GENOMIC DNA]</scope>
    <source>
        <tissue evidence="2">Muscle</tissue>
    </source>
</reference>
<dbReference type="Proteomes" id="UP000314294">
    <property type="component" value="Unassembled WGS sequence"/>
</dbReference>
<comment type="caution">
    <text evidence="2">The sequence shown here is derived from an EMBL/GenBank/DDBJ whole genome shotgun (WGS) entry which is preliminary data.</text>
</comment>
<sequence>MAGNSCELGKFIQSLKQRAGSRSVMMRQGNSTHLHNSTEAPEPQWPPFMVTVEGRRREGGRKRKRRRRSRREGCTQSANGIETEASAWDHRFIALQMQEGNEPNANLSGSGPSSSLSSGLGSVIFGDCSSSLGASGGASAGMLGGAASIEASMLLSSCSLDSEEYRRVSHIRLMGSNCG</sequence>
<accession>A0A4Z2FYI6</accession>
<protein>
    <submittedName>
        <fullName evidence="2">Uncharacterized protein</fullName>
    </submittedName>
</protein>
<gene>
    <name evidence="2" type="ORF">EYF80_044170</name>
</gene>
<evidence type="ECO:0000313" key="2">
    <source>
        <dbReference type="EMBL" id="TNN45624.1"/>
    </source>
</evidence>